<feature type="transmembrane region" description="Helical" evidence="1">
    <location>
        <begin position="163"/>
        <end position="187"/>
    </location>
</feature>
<comment type="caution">
    <text evidence="2">The sequence shown here is derived from an EMBL/GenBank/DDBJ whole genome shotgun (WGS) entry which is preliminary data.</text>
</comment>
<feature type="transmembrane region" description="Helical" evidence="1">
    <location>
        <begin position="62"/>
        <end position="82"/>
    </location>
</feature>
<sequence>MKMKLQRLPIALQGIVLGAIWFLLAIAFMLYNTPTAKNEVPIPFSPLVPQMFRVDGVVTADWLQFTFWFILFLTWYAIYRVVRLNDQTHTLQPVLRAVVPIWVFAITIVFIATFWTPIIGLNGLSVVERSLVTLGLLVFTVLFVGAFRLYGEILRYSSRQGKVFRIICWFTLLCASFYVIWHLQFTVQGAPILKNTFLFGGLSQDAWVVPFWPSWLIGMALVSLSLLIIRKKAINIQYREKRERKISCVNA</sequence>
<dbReference type="Proteomes" id="UP000285532">
    <property type="component" value="Unassembled WGS sequence"/>
</dbReference>
<dbReference type="RefSeq" id="WP_128518812.1">
    <property type="nucleotide sequence ID" value="NZ_LKFU01000039.1"/>
</dbReference>
<gene>
    <name evidence="2" type="ORF">FAM18172_00583</name>
</gene>
<feature type="transmembrane region" description="Helical" evidence="1">
    <location>
        <begin position="12"/>
        <end position="31"/>
    </location>
</feature>
<dbReference type="EMBL" id="LKFU01000039">
    <property type="protein sequence ID" value="RND87996.1"/>
    <property type="molecule type" value="Genomic_DNA"/>
</dbReference>
<keyword evidence="1" id="KW-0812">Transmembrane</keyword>
<evidence type="ECO:0000313" key="3">
    <source>
        <dbReference type="Proteomes" id="UP000285532"/>
    </source>
</evidence>
<reference evidence="2 3" key="1">
    <citation type="journal article" date="2018" name="Front. Microbiol.">
        <title>Conversion of Methionine to Cysteine in Lactobacillus paracasei Depends on the Highly Mobile cysK-ctl-cysE Gene Cluster.</title>
        <authorList>
            <person name="Wuthrich D."/>
            <person name="Irmler S."/>
            <person name="Berthoud H."/>
            <person name="Guggenbuhl B."/>
            <person name="Eugster E."/>
            <person name="Bruggmann R."/>
        </authorList>
    </citation>
    <scope>NUCLEOTIDE SEQUENCE [LARGE SCALE GENOMIC DNA]</scope>
    <source>
        <strain evidence="2 3">FAM18172</strain>
    </source>
</reference>
<evidence type="ECO:0000256" key="1">
    <source>
        <dbReference type="SAM" id="Phobius"/>
    </source>
</evidence>
<keyword evidence="1" id="KW-0472">Membrane</keyword>
<evidence type="ECO:0000313" key="2">
    <source>
        <dbReference type="EMBL" id="RND87996.1"/>
    </source>
</evidence>
<organism evidence="2 3">
    <name type="scientific">Lacticaseibacillus paracasei</name>
    <name type="common">Lactobacillus paracasei</name>
    <dbReference type="NCBI Taxonomy" id="1597"/>
    <lineage>
        <taxon>Bacteria</taxon>
        <taxon>Bacillati</taxon>
        <taxon>Bacillota</taxon>
        <taxon>Bacilli</taxon>
        <taxon>Lactobacillales</taxon>
        <taxon>Lactobacillaceae</taxon>
        <taxon>Lacticaseibacillus</taxon>
    </lineage>
</organism>
<accession>A0A422MDP4</accession>
<feature type="transmembrane region" description="Helical" evidence="1">
    <location>
        <begin position="94"/>
        <end position="119"/>
    </location>
</feature>
<feature type="transmembrane region" description="Helical" evidence="1">
    <location>
        <begin position="207"/>
        <end position="229"/>
    </location>
</feature>
<name>A0A422MDP4_LACPA</name>
<protein>
    <submittedName>
        <fullName evidence="2">Uncharacterized protein</fullName>
    </submittedName>
</protein>
<proteinExistence type="predicted"/>
<dbReference type="AlphaFoldDB" id="A0A422MDP4"/>
<feature type="transmembrane region" description="Helical" evidence="1">
    <location>
        <begin position="131"/>
        <end position="151"/>
    </location>
</feature>
<keyword evidence="1" id="KW-1133">Transmembrane helix</keyword>